<dbReference type="GO" id="GO:0008408">
    <property type="term" value="F:3'-5' exonuclease activity"/>
    <property type="evidence" value="ECO:0007669"/>
    <property type="project" value="InterPro"/>
</dbReference>
<name>A0A0D0C6W1_9AGAR</name>
<evidence type="ECO:0000256" key="1">
    <source>
        <dbReference type="SAM" id="MobiDB-lite"/>
    </source>
</evidence>
<feature type="compositionally biased region" description="Low complexity" evidence="1">
    <location>
        <begin position="515"/>
        <end position="538"/>
    </location>
</feature>
<feature type="domain" description="3'-5' exonuclease" evidence="2">
    <location>
        <begin position="239"/>
        <end position="410"/>
    </location>
</feature>
<reference evidence="3 4" key="1">
    <citation type="submission" date="2014-04" db="EMBL/GenBank/DDBJ databases">
        <title>Evolutionary Origins and Diversification of the Mycorrhizal Mutualists.</title>
        <authorList>
            <consortium name="DOE Joint Genome Institute"/>
            <consortium name="Mycorrhizal Genomics Consortium"/>
            <person name="Kohler A."/>
            <person name="Kuo A."/>
            <person name="Nagy L.G."/>
            <person name="Floudas D."/>
            <person name="Copeland A."/>
            <person name="Barry K.W."/>
            <person name="Cichocki N."/>
            <person name="Veneault-Fourrey C."/>
            <person name="LaButti K."/>
            <person name="Lindquist E.A."/>
            <person name="Lipzen A."/>
            <person name="Lundell T."/>
            <person name="Morin E."/>
            <person name="Murat C."/>
            <person name="Riley R."/>
            <person name="Ohm R."/>
            <person name="Sun H."/>
            <person name="Tunlid A."/>
            <person name="Henrissat B."/>
            <person name="Grigoriev I.V."/>
            <person name="Hibbett D.S."/>
            <person name="Martin F."/>
        </authorList>
    </citation>
    <scope>NUCLEOTIDE SEQUENCE [LARGE SCALE GENOMIC DNA]</scope>
    <source>
        <strain evidence="3 4">FD-317 M1</strain>
    </source>
</reference>
<dbReference type="AlphaFoldDB" id="A0A0D0C6W1"/>
<dbReference type="Gene3D" id="3.30.420.10">
    <property type="entry name" value="Ribonuclease H-like superfamily/Ribonuclease H"/>
    <property type="match status" value="1"/>
</dbReference>
<dbReference type="SUPFAM" id="SSF53098">
    <property type="entry name" value="Ribonuclease H-like"/>
    <property type="match status" value="1"/>
</dbReference>
<protein>
    <recommendedName>
        <fullName evidence="2">3'-5' exonuclease domain-containing protein</fullName>
    </recommendedName>
</protein>
<keyword evidence="4" id="KW-1185">Reference proteome</keyword>
<evidence type="ECO:0000259" key="2">
    <source>
        <dbReference type="Pfam" id="PF01612"/>
    </source>
</evidence>
<dbReference type="OrthoDB" id="1920326at2759"/>
<accession>A0A0D0C6W1</accession>
<dbReference type="GO" id="GO:0003676">
    <property type="term" value="F:nucleic acid binding"/>
    <property type="evidence" value="ECO:0007669"/>
    <property type="project" value="InterPro"/>
</dbReference>
<dbReference type="Proteomes" id="UP000053593">
    <property type="component" value="Unassembled WGS sequence"/>
</dbReference>
<dbReference type="HOGENOM" id="CLU_002348_0_0_1"/>
<dbReference type="GO" id="GO:0006139">
    <property type="term" value="P:nucleobase-containing compound metabolic process"/>
    <property type="evidence" value="ECO:0007669"/>
    <property type="project" value="InterPro"/>
</dbReference>
<dbReference type="Pfam" id="PF01612">
    <property type="entry name" value="DNA_pol_A_exo1"/>
    <property type="match status" value="1"/>
</dbReference>
<evidence type="ECO:0000313" key="4">
    <source>
        <dbReference type="Proteomes" id="UP000053593"/>
    </source>
</evidence>
<sequence length="914" mass="101183">MRTCFQHGLGAKQFANALRVQQLQQYDELHLQYLYFIKNSHSLHSFLGHCVQLFLPFENHSPNGFAGFVPSAQWLRDLYNAYIEDHAKKFNQHTAMLSADILAIDHSFKAPKQITKINGEQAFIGLLTGTNERGEIRLCNLVAMKAHSQFEMALRNMSNLLTTYGHSQPALMYTDNMSDQGFLKQVFPSLQEGVSPIEKHSQLESLEVPSNVVISHPLQSTVQINNAMRSIIQLLPDYDSSFGADKDLVIGLDTEYNVEVSSHRYVTGQGQTAIIQIACGNNIFILQIGAMIASGCLPIMLKQVLSNPCIIKVGRNVGADLQYLESAVSASPKTFVGTVDLGKMTKECLVSKDAWIGLADLCALMLGKCLNKNVPECISDLWENDTLSEAQICYAALDAYASLCIYQKLLMISVPSPLPLDTSPAPSTPILLYSSDKSCLIAQGCVSHHYGADEPFNGINVTKMQCVIEVSDVLVPGAKLPIYGSKKLLSSFGTPLFHMVCLKSHLRLAPPPSPSLSQDLPSHNGPSSSPSSFPSSIPTDDLEDAPGTDSNSLEKSVASMLDDLESTASSSLSLSGCSIDEQSQELGDEIIKKVASMPWDTTHQSWVKKDAFHIFHQFYLPAAHGCRVDFVRAFWDSLFLPDQGDKSRIESWGAKQQPLVTYEYLLCTKPKWVLDRCKRVIPPPEQLYPLVAKVFNIYGSLKDAKSGAPLFNKAAWGVAQQVLELIRKGFLSDPLDIALYKLLFYERKTGLPIYRCLQGTNFTEGGVGTFNSTGLPWQSHYDIRLINCLHEILLTLEADGLISNIPEGIIPKGWINGNFYVPSTEVFGILPIPEALHEKSGMVQYNESIHRSQTHCHTGSSEPPWEQIVRSWNASANQDSMLSYKLIEHLRLYYNGTWKSIANVKQTYAETTAA</sequence>
<dbReference type="PANTHER" id="PTHR47765">
    <property type="entry name" value="3'-5' EXONUCLEASE DOMAIN-CONTAINING PROTEIN"/>
    <property type="match status" value="1"/>
</dbReference>
<dbReference type="InterPro" id="IPR036397">
    <property type="entry name" value="RNaseH_sf"/>
</dbReference>
<proteinExistence type="predicted"/>
<dbReference type="PANTHER" id="PTHR47765:SF2">
    <property type="entry name" value="EXONUCLEASE MUT-7 HOMOLOG"/>
    <property type="match status" value="1"/>
</dbReference>
<dbReference type="InterPro" id="IPR012337">
    <property type="entry name" value="RNaseH-like_sf"/>
</dbReference>
<dbReference type="InterPro" id="IPR002562">
    <property type="entry name" value="3'-5'_exonuclease_dom"/>
</dbReference>
<gene>
    <name evidence="3" type="ORF">GYMLUDRAFT_250294</name>
</gene>
<organism evidence="3 4">
    <name type="scientific">Collybiopsis luxurians FD-317 M1</name>
    <dbReference type="NCBI Taxonomy" id="944289"/>
    <lineage>
        <taxon>Eukaryota</taxon>
        <taxon>Fungi</taxon>
        <taxon>Dikarya</taxon>
        <taxon>Basidiomycota</taxon>
        <taxon>Agaricomycotina</taxon>
        <taxon>Agaricomycetes</taxon>
        <taxon>Agaricomycetidae</taxon>
        <taxon>Agaricales</taxon>
        <taxon>Marasmiineae</taxon>
        <taxon>Omphalotaceae</taxon>
        <taxon>Collybiopsis</taxon>
        <taxon>Collybiopsis luxurians</taxon>
    </lineage>
</organism>
<feature type="region of interest" description="Disordered" evidence="1">
    <location>
        <begin position="512"/>
        <end position="554"/>
    </location>
</feature>
<evidence type="ECO:0000313" key="3">
    <source>
        <dbReference type="EMBL" id="KIK53592.1"/>
    </source>
</evidence>
<dbReference type="InterPro" id="IPR052408">
    <property type="entry name" value="Exonuclease_MUT-7-like"/>
</dbReference>
<dbReference type="EMBL" id="KN834827">
    <property type="protein sequence ID" value="KIK53592.1"/>
    <property type="molecule type" value="Genomic_DNA"/>
</dbReference>
<dbReference type="CDD" id="cd06141">
    <property type="entry name" value="WRN_exo"/>
    <property type="match status" value="1"/>
</dbReference>